<evidence type="ECO:0000313" key="1">
    <source>
        <dbReference type="EMBL" id="MBB6489170.1"/>
    </source>
</evidence>
<comment type="caution">
    <text evidence="1">The sequence shown here is derived from an EMBL/GenBank/DDBJ whole genome shotgun (WGS) entry which is preliminary data.</text>
</comment>
<evidence type="ECO:0000313" key="2">
    <source>
        <dbReference type="Proteomes" id="UP000565576"/>
    </source>
</evidence>
<sequence>MRYELSDQEWTAIKPMLPNKPCGVWRVNDCRVLDGIFFCTAFWCATARPAEELRSPHHLL</sequence>
<organism evidence="1 2">
    <name type="scientific">Rhizobium lusitanum</name>
    <dbReference type="NCBI Taxonomy" id="293958"/>
    <lineage>
        <taxon>Bacteria</taxon>
        <taxon>Pseudomonadati</taxon>
        <taxon>Pseudomonadota</taxon>
        <taxon>Alphaproteobacteria</taxon>
        <taxon>Hyphomicrobiales</taxon>
        <taxon>Rhizobiaceae</taxon>
        <taxon>Rhizobium/Agrobacterium group</taxon>
        <taxon>Rhizobium</taxon>
    </lineage>
</organism>
<gene>
    <name evidence="1" type="ORF">GGD46_006496</name>
</gene>
<proteinExistence type="predicted"/>
<accession>A0A7X0IY49</accession>
<reference evidence="1 2" key="1">
    <citation type="submission" date="2020-08" db="EMBL/GenBank/DDBJ databases">
        <title>Genomic Encyclopedia of Type Strains, Phase IV (KMG-V): Genome sequencing to study the core and pangenomes of soil and plant-associated prokaryotes.</title>
        <authorList>
            <person name="Whitman W."/>
        </authorList>
    </citation>
    <scope>NUCLEOTIDE SEQUENCE [LARGE SCALE GENOMIC DNA]</scope>
    <source>
        <strain evidence="1 2">SEMIA 4060</strain>
    </source>
</reference>
<dbReference type="EMBL" id="JACHBG010000032">
    <property type="protein sequence ID" value="MBB6489170.1"/>
    <property type="molecule type" value="Genomic_DNA"/>
</dbReference>
<dbReference type="AlphaFoldDB" id="A0A7X0IY49"/>
<name>A0A7X0IY49_9HYPH</name>
<protein>
    <submittedName>
        <fullName evidence="1">Transposase</fullName>
    </submittedName>
</protein>
<dbReference type="Proteomes" id="UP000565576">
    <property type="component" value="Unassembled WGS sequence"/>
</dbReference>